<dbReference type="STRING" id="610380.E2B4V8"/>
<gene>
    <name evidence="2" type="ORF">EAI_01100</name>
</gene>
<reference evidence="2 3" key="1">
    <citation type="journal article" date="2010" name="Science">
        <title>Genomic comparison of the ants Camponotus floridanus and Harpegnathos saltator.</title>
        <authorList>
            <person name="Bonasio R."/>
            <person name="Zhang G."/>
            <person name="Ye C."/>
            <person name="Mutti N.S."/>
            <person name="Fang X."/>
            <person name="Qin N."/>
            <person name="Donahue G."/>
            <person name="Yang P."/>
            <person name="Li Q."/>
            <person name="Li C."/>
            <person name="Zhang P."/>
            <person name="Huang Z."/>
            <person name="Berger S.L."/>
            <person name="Reinberg D."/>
            <person name="Wang J."/>
            <person name="Liebig J."/>
        </authorList>
    </citation>
    <scope>NUCLEOTIDE SEQUENCE [LARGE SCALE GENOMIC DNA]</scope>
    <source>
        <strain evidence="2 3">R22 G/1</strain>
    </source>
</reference>
<sequence>MGVVGVVKKIRQLFIVGQTRIHIDQVDGLGNFIELEVMLQENQDIETGQKIADELMQALSITKDDLIAEAYIDLLNKTNV</sequence>
<evidence type="ECO:0000313" key="2">
    <source>
        <dbReference type="EMBL" id="EFN89274.1"/>
    </source>
</evidence>
<name>E2B4V8_HARSA</name>
<accession>E2B4V8</accession>
<evidence type="ECO:0000313" key="3">
    <source>
        <dbReference type="Proteomes" id="UP000008237"/>
    </source>
</evidence>
<dbReference type="Pfam" id="PF01928">
    <property type="entry name" value="CYTH"/>
    <property type="match status" value="1"/>
</dbReference>
<feature type="domain" description="CYTH" evidence="1">
    <location>
        <begin position="1"/>
        <end position="77"/>
    </location>
</feature>
<dbReference type="InterPro" id="IPR023577">
    <property type="entry name" value="CYTH_domain"/>
</dbReference>
<dbReference type="InterPro" id="IPR008173">
    <property type="entry name" value="Adenylyl_cyclase_CyaB"/>
</dbReference>
<organism evidence="3">
    <name type="scientific">Harpegnathos saltator</name>
    <name type="common">Jerdon's jumping ant</name>
    <dbReference type="NCBI Taxonomy" id="610380"/>
    <lineage>
        <taxon>Eukaryota</taxon>
        <taxon>Metazoa</taxon>
        <taxon>Ecdysozoa</taxon>
        <taxon>Arthropoda</taxon>
        <taxon>Hexapoda</taxon>
        <taxon>Insecta</taxon>
        <taxon>Pterygota</taxon>
        <taxon>Neoptera</taxon>
        <taxon>Endopterygota</taxon>
        <taxon>Hymenoptera</taxon>
        <taxon>Apocrita</taxon>
        <taxon>Aculeata</taxon>
        <taxon>Formicoidea</taxon>
        <taxon>Formicidae</taxon>
        <taxon>Ponerinae</taxon>
        <taxon>Ponerini</taxon>
        <taxon>Harpegnathos</taxon>
    </lineage>
</organism>
<keyword evidence="3" id="KW-1185">Reference proteome</keyword>
<dbReference type="CDD" id="cd07890">
    <property type="entry name" value="CYTH-like_AC_IV-like"/>
    <property type="match status" value="1"/>
</dbReference>
<dbReference type="InterPro" id="IPR033469">
    <property type="entry name" value="CYTH-like_dom_sf"/>
</dbReference>
<dbReference type="InParanoid" id="E2B4V8"/>
<dbReference type="Proteomes" id="UP000008237">
    <property type="component" value="Unassembled WGS sequence"/>
</dbReference>
<protein>
    <recommendedName>
        <fullName evidence="1">CYTH domain-containing protein</fullName>
    </recommendedName>
</protein>
<dbReference type="PANTHER" id="PTHR21028:SF2">
    <property type="entry name" value="CYTH DOMAIN-CONTAINING PROTEIN"/>
    <property type="match status" value="1"/>
</dbReference>
<dbReference type="GO" id="GO:0016462">
    <property type="term" value="F:pyrophosphatase activity"/>
    <property type="evidence" value="ECO:0007669"/>
    <property type="project" value="UniProtKB-ARBA"/>
</dbReference>
<dbReference type="EMBL" id="GL445648">
    <property type="protein sequence ID" value="EFN89274.1"/>
    <property type="molecule type" value="Genomic_DNA"/>
</dbReference>
<dbReference type="OrthoDB" id="6159137at2759"/>
<dbReference type="OMA" id="QLFIVGQ"/>
<dbReference type="PROSITE" id="PS51707">
    <property type="entry name" value="CYTH"/>
    <property type="match status" value="1"/>
</dbReference>
<dbReference type="Gene3D" id="2.40.320.10">
    <property type="entry name" value="Hypothetical Protein Pfu-838710-001"/>
    <property type="match status" value="1"/>
</dbReference>
<evidence type="ECO:0000259" key="1">
    <source>
        <dbReference type="PROSITE" id="PS51707"/>
    </source>
</evidence>
<dbReference type="PANTHER" id="PTHR21028">
    <property type="entry name" value="SI:CH211-156B7.4"/>
    <property type="match status" value="1"/>
</dbReference>
<dbReference type="AlphaFoldDB" id="E2B4V8"/>
<dbReference type="SUPFAM" id="SSF55154">
    <property type="entry name" value="CYTH-like phosphatases"/>
    <property type="match status" value="1"/>
</dbReference>
<proteinExistence type="predicted"/>